<dbReference type="UniPathway" id="UPA00988"/>
<evidence type="ECO:0000256" key="8">
    <source>
        <dbReference type="ARBA" id="ARBA00023242"/>
    </source>
</evidence>
<dbReference type="AlphaFoldDB" id="A0A060YV06"/>
<keyword evidence="7" id="KW-0819">tRNA processing</keyword>
<evidence type="ECO:0000256" key="1">
    <source>
        <dbReference type="ARBA" id="ARBA00004123"/>
    </source>
</evidence>
<sequence>MFAFPNHQFLCLYFTESQLLFSKIRSLNGNRHLKHVFVGKLSDNQLTAIQRRQLRKLPSHRHATLQLLLVGKPTVDRLPCNTTSFQKKSRSKLVSIPGTRPSIQNGQLIVSTGVTSLDYVIGGGLAVGTLLLIEEDRYDSYSRMLFKYFLAEGVVCGHELYVASALDHPNDILQELPAPILDDIASPKTVEDQAKSCDPESQDAMKIAWRYQHLPKVQTALASSSRFGHYYDVSKTMDPEICQAARCHGFYLPEHSTAVTSPTATTSGQR</sequence>
<keyword evidence="6" id="KW-0963">Cytoplasm</keyword>
<name>A0A060YV06_ONCMY</name>
<dbReference type="GO" id="GO:0005737">
    <property type="term" value="C:cytoplasm"/>
    <property type="evidence" value="ECO:0007669"/>
    <property type="project" value="UniProtKB-SubCell"/>
</dbReference>
<comment type="similarity">
    <text evidence="4">Belongs to the ELP4 family.</text>
</comment>
<dbReference type="Pfam" id="PF05625">
    <property type="entry name" value="PAXNEB"/>
    <property type="match status" value="1"/>
</dbReference>
<dbReference type="PANTHER" id="PTHR12896:SF1">
    <property type="entry name" value="ELONGATOR COMPLEX PROTEIN 4"/>
    <property type="match status" value="1"/>
</dbReference>
<evidence type="ECO:0000256" key="3">
    <source>
        <dbReference type="ARBA" id="ARBA00005043"/>
    </source>
</evidence>
<comment type="function">
    <text evidence="9">Component of the elongator complex which is required for multiple tRNA modifications, including mcm5U (5-methoxycarbonylmethyl uridine), mcm5s2U (5-methoxycarbonylmethyl-2-thiouridine), and ncm5U (5-carbamoylmethyl uridine). The elongator complex catalyzes the formation of carboxymethyluridine in the wobble base at position 34 in tRNAs.</text>
</comment>
<evidence type="ECO:0000256" key="9">
    <source>
        <dbReference type="ARBA" id="ARBA00045238"/>
    </source>
</evidence>
<protein>
    <recommendedName>
        <fullName evidence="5">Elongator complex protein 4</fullName>
    </recommendedName>
</protein>
<gene>
    <name evidence="10" type="ORF">GSONMT00018892001</name>
</gene>
<evidence type="ECO:0000313" key="10">
    <source>
        <dbReference type="EMBL" id="CDQ93314.1"/>
    </source>
</evidence>
<dbReference type="CDD" id="cd19494">
    <property type="entry name" value="Elp4"/>
    <property type="match status" value="1"/>
</dbReference>
<dbReference type="Proteomes" id="UP000193380">
    <property type="component" value="Unassembled WGS sequence"/>
</dbReference>
<evidence type="ECO:0000256" key="5">
    <source>
        <dbReference type="ARBA" id="ARBA00020265"/>
    </source>
</evidence>
<evidence type="ECO:0000256" key="2">
    <source>
        <dbReference type="ARBA" id="ARBA00004496"/>
    </source>
</evidence>
<dbReference type="InterPro" id="IPR008728">
    <property type="entry name" value="Elongator_complex_protein_4"/>
</dbReference>
<dbReference type="PaxDb" id="8022-A0A060YV06"/>
<comment type="pathway">
    <text evidence="3">tRNA modification; 5-methoxycarbonylmethyl-2-thiouridine-tRNA biosynthesis.</text>
</comment>
<dbReference type="GO" id="GO:0002098">
    <property type="term" value="P:tRNA wobble uridine modification"/>
    <property type="evidence" value="ECO:0007669"/>
    <property type="project" value="InterPro"/>
</dbReference>
<dbReference type="Gene3D" id="3.40.50.300">
    <property type="entry name" value="P-loop containing nucleotide triphosphate hydrolases"/>
    <property type="match status" value="1"/>
</dbReference>
<comment type="subcellular location">
    <subcellularLocation>
        <location evidence="2">Cytoplasm</location>
    </subcellularLocation>
    <subcellularLocation>
        <location evidence="1">Nucleus</location>
    </subcellularLocation>
</comment>
<organism evidence="10 11">
    <name type="scientific">Oncorhynchus mykiss</name>
    <name type="common">Rainbow trout</name>
    <name type="synonym">Salmo gairdneri</name>
    <dbReference type="NCBI Taxonomy" id="8022"/>
    <lineage>
        <taxon>Eukaryota</taxon>
        <taxon>Metazoa</taxon>
        <taxon>Chordata</taxon>
        <taxon>Craniata</taxon>
        <taxon>Vertebrata</taxon>
        <taxon>Euteleostomi</taxon>
        <taxon>Actinopterygii</taxon>
        <taxon>Neopterygii</taxon>
        <taxon>Teleostei</taxon>
        <taxon>Protacanthopterygii</taxon>
        <taxon>Salmoniformes</taxon>
        <taxon>Salmonidae</taxon>
        <taxon>Salmoninae</taxon>
        <taxon>Oncorhynchus</taxon>
    </lineage>
</organism>
<evidence type="ECO:0000256" key="7">
    <source>
        <dbReference type="ARBA" id="ARBA00022694"/>
    </source>
</evidence>
<reference evidence="10" key="2">
    <citation type="submission" date="2014-03" db="EMBL/GenBank/DDBJ databases">
        <authorList>
            <person name="Genoscope - CEA"/>
        </authorList>
    </citation>
    <scope>NUCLEOTIDE SEQUENCE</scope>
</reference>
<dbReference type="GO" id="GO:0033588">
    <property type="term" value="C:elongator holoenzyme complex"/>
    <property type="evidence" value="ECO:0007669"/>
    <property type="project" value="InterPro"/>
</dbReference>
<keyword evidence="8" id="KW-0539">Nucleus</keyword>
<proteinExistence type="inferred from homology"/>
<evidence type="ECO:0000313" key="11">
    <source>
        <dbReference type="Proteomes" id="UP000193380"/>
    </source>
</evidence>
<dbReference type="STRING" id="8022.A0A060YV06"/>
<dbReference type="EMBL" id="FR914880">
    <property type="protein sequence ID" value="CDQ93314.1"/>
    <property type="molecule type" value="Genomic_DNA"/>
</dbReference>
<evidence type="ECO:0000256" key="6">
    <source>
        <dbReference type="ARBA" id="ARBA00022490"/>
    </source>
</evidence>
<reference evidence="10" key="1">
    <citation type="journal article" date="2014" name="Nat. Commun.">
        <title>The rainbow trout genome provides novel insights into evolution after whole-genome duplication in vertebrates.</title>
        <authorList>
            <person name="Berthelot C."/>
            <person name="Brunet F."/>
            <person name="Chalopin D."/>
            <person name="Juanchich A."/>
            <person name="Bernard M."/>
            <person name="Noel B."/>
            <person name="Bento P."/>
            <person name="Da Silva C."/>
            <person name="Labadie K."/>
            <person name="Alberti A."/>
            <person name="Aury J.M."/>
            <person name="Louis A."/>
            <person name="Dehais P."/>
            <person name="Bardou P."/>
            <person name="Montfort J."/>
            <person name="Klopp C."/>
            <person name="Cabau C."/>
            <person name="Gaspin C."/>
            <person name="Thorgaard G.H."/>
            <person name="Boussaha M."/>
            <person name="Quillet E."/>
            <person name="Guyomard R."/>
            <person name="Galiana D."/>
            <person name="Bobe J."/>
            <person name="Volff J.N."/>
            <person name="Genet C."/>
            <person name="Wincker P."/>
            <person name="Jaillon O."/>
            <person name="Roest Crollius H."/>
            <person name="Guiguen Y."/>
        </authorList>
    </citation>
    <scope>NUCLEOTIDE SEQUENCE [LARGE SCALE GENOMIC DNA]</scope>
</reference>
<dbReference type="GO" id="GO:0008023">
    <property type="term" value="C:transcription elongation factor complex"/>
    <property type="evidence" value="ECO:0007669"/>
    <property type="project" value="TreeGrafter"/>
</dbReference>
<accession>A0A060YV06</accession>
<evidence type="ECO:0000256" key="4">
    <source>
        <dbReference type="ARBA" id="ARBA00007573"/>
    </source>
</evidence>
<dbReference type="InterPro" id="IPR027417">
    <property type="entry name" value="P-loop_NTPase"/>
</dbReference>
<dbReference type="PANTHER" id="PTHR12896">
    <property type="entry name" value="PAX6 NEIGHBOR PROTEIN PAXNEB"/>
    <property type="match status" value="1"/>
</dbReference>